<sequence>MRKITQFLSGARHDIKLALKGIVDETLLLELAGLLERGVAVTLIMEADNEARLRDDLFLFNKCLILLKKGGSIACHPSLKANLAIKDYEQSLQITADLDQHPEKEEDSSLTHHFVQEFKKLDAVAEPFLENKDDIRIRFSANDDIILKGDEISLNWEVEHAQTIIIEGIGEVASAGSRKIKPGADTIFKIGAYNASQSALKTFAVKVYDNIGIDYDLSFANRRTGQYSSLVKEDNYPHVYGVALGNKVKINWQVKDSNEVTIKPFGITKSVGEHEFLPQENMMIEIRAKILHRTFSRKIQLLVFPIKLFTDKLVKLSAGLHQELKRVPDASEIIEQVKEKQVSYSQNLTKIREAELKQYNLLVEQIQEITFDKSNNKFNLEQINANVFRKLKNFYAGKAGKAGMAGLIESIKSYYGKA</sequence>
<dbReference type="AlphaFoldDB" id="A0A934WYH9"/>
<dbReference type="Proteomes" id="UP000611723">
    <property type="component" value="Unassembled WGS sequence"/>
</dbReference>
<accession>A0A934WYH9</accession>
<name>A0A934WYH9_9BACT</name>
<organism evidence="1 2">
    <name type="scientific">Marivirga aurantiaca</name>
    <dbReference type="NCBI Taxonomy" id="2802615"/>
    <lineage>
        <taxon>Bacteria</taxon>
        <taxon>Pseudomonadati</taxon>
        <taxon>Bacteroidota</taxon>
        <taxon>Cytophagia</taxon>
        <taxon>Cytophagales</taxon>
        <taxon>Marivirgaceae</taxon>
        <taxon>Marivirga</taxon>
    </lineage>
</organism>
<reference evidence="1" key="1">
    <citation type="submission" date="2021-01" db="EMBL/GenBank/DDBJ databases">
        <title>Marivirga aurantiaca sp. nov., isolated from intertidal surface sediments.</title>
        <authorList>
            <person name="Zhang M."/>
        </authorList>
    </citation>
    <scope>NUCLEOTIDE SEQUENCE</scope>
    <source>
        <strain evidence="1">S37H4</strain>
    </source>
</reference>
<dbReference type="EMBL" id="JAEQBW010000003">
    <property type="protein sequence ID" value="MBK6265130.1"/>
    <property type="molecule type" value="Genomic_DNA"/>
</dbReference>
<evidence type="ECO:0000313" key="2">
    <source>
        <dbReference type="Proteomes" id="UP000611723"/>
    </source>
</evidence>
<protein>
    <submittedName>
        <fullName evidence="1">Uncharacterized protein</fullName>
    </submittedName>
</protein>
<dbReference type="RefSeq" id="WP_201430808.1">
    <property type="nucleotide sequence ID" value="NZ_JAEQBW010000003.1"/>
</dbReference>
<proteinExistence type="predicted"/>
<gene>
    <name evidence="1" type="ORF">JKA74_08780</name>
</gene>
<evidence type="ECO:0000313" key="1">
    <source>
        <dbReference type="EMBL" id="MBK6265130.1"/>
    </source>
</evidence>
<comment type="caution">
    <text evidence="1">The sequence shown here is derived from an EMBL/GenBank/DDBJ whole genome shotgun (WGS) entry which is preliminary data.</text>
</comment>
<keyword evidence="2" id="KW-1185">Reference proteome</keyword>